<proteinExistence type="predicted"/>
<evidence type="ECO:0000313" key="1">
    <source>
        <dbReference type="EMBL" id="WTW67961.1"/>
    </source>
</evidence>
<accession>A0AAU2VLE8</accession>
<reference evidence="1" key="1">
    <citation type="submission" date="2022-10" db="EMBL/GenBank/DDBJ databases">
        <title>The complete genomes of actinobacterial strains from the NBC collection.</title>
        <authorList>
            <person name="Joergensen T.S."/>
            <person name="Alvarez Arevalo M."/>
            <person name="Sterndorff E.B."/>
            <person name="Faurdal D."/>
            <person name="Vuksanovic O."/>
            <person name="Mourched A.-S."/>
            <person name="Charusanti P."/>
            <person name="Shaw S."/>
            <person name="Blin K."/>
            <person name="Weber T."/>
        </authorList>
    </citation>
    <scope>NUCLEOTIDE SEQUENCE</scope>
    <source>
        <strain evidence="1">NBC_00008</strain>
    </source>
</reference>
<name>A0AAU2VLE8_9ACTN</name>
<dbReference type="AlphaFoldDB" id="A0AAU2VLE8"/>
<dbReference type="EMBL" id="CP108313">
    <property type="protein sequence ID" value="WTW67961.1"/>
    <property type="molecule type" value="Genomic_DNA"/>
</dbReference>
<protein>
    <submittedName>
        <fullName evidence="1">Uncharacterized protein</fullName>
    </submittedName>
</protein>
<sequence>MSDTDPGATLIVGLHGVLDRHPWIDRVSAEFDLEEDVFSLAVKRASAYAWSSTVLTEKPAADNLWDHNDADGDWTQDGQVRQLAWLQSSLPRPSNTPGKRQRARRLPVLPVITVLSDALRRVGTVRLTGTHALVPLHRAGDARVELAEVADWFALADPSGAASLTVAVSALPSANLGARSAEIRDAALERTYGHLAVEPLKPVTVKTPGLAQPLAGVVQAEGLRRALAYRCEAREWSTDVAAWATEVFADSVRAVTGLSGLILITVSSGV</sequence>
<organism evidence="1">
    <name type="scientific">Streptomyces sp. NBC_00008</name>
    <dbReference type="NCBI Taxonomy" id="2903610"/>
    <lineage>
        <taxon>Bacteria</taxon>
        <taxon>Bacillati</taxon>
        <taxon>Actinomycetota</taxon>
        <taxon>Actinomycetes</taxon>
        <taxon>Kitasatosporales</taxon>
        <taxon>Streptomycetaceae</taxon>
        <taxon>Streptomyces</taxon>
    </lineage>
</organism>
<gene>
    <name evidence="1" type="ORF">OG398_06620</name>
</gene>